<accession>A0ABQ4G660</accession>
<sequence length="87" mass="9058">MKQTRSVEGPGLLSTNVVCEKGRRAIGGGHAFRGAHDPRSPVAFPVSAPGSASDAPGAVQDAWDFVVVNPTRQKIDVEVYAICAPAD</sequence>
<dbReference type="Proteomes" id="UP000603904">
    <property type="component" value="Unassembled WGS sequence"/>
</dbReference>
<dbReference type="RefSeq" id="WP_204059759.1">
    <property type="nucleotide sequence ID" value="NZ_BAAAGP010000006.1"/>
</dbReference>
<evidence type="ECO:0000313" key="2">
    <source>
        <dbReference type="Proteomes" id="UP000603904"/>
    </source>
</evidence>
<dbReference type="EMBL" id="BOOC01000031">
    <property type="protein sequence ID" value="GIH42567.1"/>
    <property type="molecule type" value="Genomic_DNA"/>
</dbReference>
<protein>
    <submittedName>
        <fullName evidence="1">Uncharacterized protein</fullName>
    </submittedName>
</protein>
<comment type="caution">
    <text evidence="1">The sequence shown here is derived from an EMBL/GenBank/DDBJ whole genome shotgun (WGS) entry which is preliminary data.</text>
</comment>
<organism evidence="1 2">
    <name type="scientific">Microbispora corallina</name>
    <dbReference type="NCBI Taxonomy" id="83302"/>
    <lineage>
        <taxon>Bacteria</taxon>
        <taxon>Bacillati</taxon>
        <taxon>Actinomycetota</taxon>
        <taxon>Actinomycetes</taxon>
        <taxon>Streptosporangiales</taxon>
        <taxon>Streptosporangiaceae</taxon>
        <taxon>Microbispora</taxon>
    </lineage>
</organism>
<name>A0ABQ4G660_9ACTN</name>
<reference evidence="1 2" key="1">
    <citation type="submission" date="2021-01" db="EMBL/GenBank/DDBJ databases">
        <title>Whole genome shotgun sequence of Microbispora corallina NBRC 16416.</title>
        <authorList>
            <person name="Komaki H."/>
            <person name="Tamura T."/>
        </authorList>
    </citation>
    <scope>NUCLEOTIDE SEQUENCE [LARGE SCALE GENOMIC DNA]</scope>
    <source>
        <strain evidence="1 2">NBRC 16416</strain>
    </source>
</reference>
<gene>
    <name evidence="1" type="ORF">Mco01_55670</name>
</gene>
<evidence type="ECO:0000313" key="1">
    <source>
        <dbReference type="EMBL" id="GIH42567.1"/>
    </source>
</evidence>
<keyword evidence="2" id="KW-1185">Reference proteome</keyword>
<proteinExistence type="predicted"/>